<comment type="catalytic activity">
    <reaction evidence="3">
        <text>[protein]-peptidylproline (omega=180) = [protein]-peptidylproline (omega=0)</text>
        <dbReference type="Rhea" id="RHEA:16237"/>
        <dbReference type="Rhea" id="RHEA-COMP:10747"/>
        <dbReference type="Rhea" id="RHEA-COMP:10748"/>
        <dbReference type="ChEBI" id="CHEBI:83833"/>
        <dbReference type="ChEBI" id="CHEBI:83834"/>
        <dbReference type="EC" id="5.2.1.8"/>
    </reaction>
</comment>
<keyword evidence="1" id="KW-0677">Repeat</keyword>
<accession>A0A8T2KH48</accession>
<evidence type="ECO:0000256" key="1">
    <source>
        <dbReference type="ARBA" id="ARBA00022737"/>
    </source>
</evidence>
<keyword evidence="5" id="KW-0812">Transmembrane</keyword>
<proteinExistence type="predicted"/>
<dbReference type="GO" id="GO:0044183">
    <property type="term" value="F:protein folding chaperone"/>
    <property type="evidence" value="ECO:0007669"/>
    <property type="project" value="TreeGrafter"/>
</dbReference>
<sequence length="391" mass="43799">MASENLNGPTSNKVNCSQQGEPDSEVYQLEESNPFERTSLLDSTEGFEIIERALEDDDYDDLPVLEDIEKKADATEDESNKEPTQIKQEEEKKSEDEWMDVLGNGLLKKKVLVPGNGAESKPRKGQDVTVRLKIMLEDEHLVEDQASFTFTLGDGDVIQALDLCVQLMEIEETALIASDSKYCYGKEGRNPDIPSNSRLNFEVSLLNAQDGPDLESLTIHKKLNLANRKRERGNFYYQQADYIFAINSYNIALNIVNSNSKVDITPEEEEELMEVKNKCLNNLAASQLKLDHYEAALKSCNMVLEYQPENIKALFRKGKTIHAELSKLVKKHADQRNMESAMYKKMLGNTGSSFSKSSSKAAWSIPWKWLFGATAVAIGGIALSVVIAARN</sequence>
<name>A0A8T2KH48_9PIPI</name>
<dbReference type="InterPro" id="IPR001179">
    <property type="entry name" value="PPIase_FKBP_dom"/>
</dbReference>
<dbReference type="Gene3D" id="1.25.40.10">
    <property type="entry name" value="Tetratricopeptide repeat domain"/>
    <property type="match status" value="1"/>
</dbReference>
<dbReference type="GO" id="GO:0012505">
    <property type="term" value="C:endomembrane system"/>
    <property type="evidence" value="ECO:0007669"/>
    <property type="project" value="TreeGrafter"/>
</dbReference>
<gene>
    <name evidence="7" type="ORF">GDO86_001163</name>
</gene>
<evidence type="ECO:0000313" key="8">
    <source>
        <dbReference type="Proteomes" id="UP000812440"/>
    </source>
</evidence>
<dbReference type="InterPro" id="IPR019734">
    <property type="entry name" value="TPR_rpt"/>
</dbReference>
<dbReference type="InterPro" id="IPR046357">
    <property type="entry name" value="PPIase_dom_sf"/>
</dbReference>
<evidence type="ECO:0000259" key="6">
    <source>
        <dbReference type="PROSITE" id="PS50059"/>
    </source>
</evidence>
<dbReference type="InterPro" id="IPR011990">
    <property type="entry name" value="TPR-like_helical_dom_sf"/>
</dbReference>
<dbReference type="GO" id="GO:0005829">
    <property type="term" value="C:cytosol"/>
    <property type="evidence" value="ECO:0007669"/>
    <property type="project" value="TreeGrafter"/>
</dbReference>
<evidence type="ECO:0000313" key="7">
    <source>
        <dbReference type="EMBL" id="KAG8454840.1"/>
    </source>
</evidence>
<dbReference type="AlphaFoldDB" id="A0A8T2KH48"/>
<keyword evidence="3" id="KW-0413">Isomerase</keyword>
<feature type="compositionally biased region" description="Acidic residues" evidence="4">
    <location>
        <begin position="54"/>
        <end position="66"/>
    </location>
</feature>
<feature type="compositionally biased region" description="Polar residues" evidence="4">
    <location>
        <begin position="1"/>
        <end position="21"/>
    </location>
</feature>
<feature type="region of interest" description="Disordered" evidence="4">
    <location>
        <begin position="1"/>
        <end position="97"/>
    </location>
</feature>
<dbReference type="GO" id="GO:0016020">
    <property type="term" value="C:membrane"/>
    <property type="evidence" value="ECO:0007669"/>
    <property type="project" value="TreeGrafter"/>
</dbReference>
<dbReference type="EMBL" id="JAACNH010000001">
    <property type="protein sequence ID" value="KAG8454839.1"/>
    <property type="molecule type" value="Genomic_DNA"/>
</dbReference>
<dbReference type="SUPFAM" id="SSF54534">
    <property type="entry name" value="FKBP-like"/>
    <property type="match status" value="1"/>
</dbReference>
<feature type="compositionally biased region" description="Basic and acidic residues" evidence="4">
    <location>
        <begin position="87"/>
        <end position="96"/>
    </location>
</feature>
<dbReference type="GO" id="GO:0043066">
    <property type="term" value="P:negative regulation of apoptotic process"/>
    <property type="evidence" value="ECO:0007669"/>
    <property type="project" value="TreeGrafter"/>
</dbReference>
<dbReference type="PANTHER" id="PTHR46512:SF3">
    <property type="entry name" value="PEPTIDYL-PROLYL CIS-TRANS ISOMERASE FKBP8"/>
    <property type="match status" value="1"/>
</dbReference>
<dbReference type="Gene3D" id="3.10.50.40">
    <property type="match status" value="1"/>
</dbReference>
<dbReference type="Pfam" id="PF00254">
    <property type="entry name" value="FKBP_C"/>
    <property type="match status" value="1"/>
</dbReference>
<protein>
    <recommendedName>
        <fullName evidence="3">peptidylprolyl isomerase</fullName>
        <ecNumber evidence="3">5.2.1.8</ecNumber>
    </recommendedName>
</protein>
<dbReference type="InterPro" id="IPR050754">
    <property type="entry name" value="FKBP4/5/8-like"/>
</dbReference>
<dbReference type="PANTHER" id="PTHR46512">
    <property type="entry name" value="PEPTIDYLPROLYL ISOMERASE"/>
    <property type="match status" value="1"/>
</dbReference>
<evidence type="ECO:0000256" key="2">
    <source>
        <dbReference type="ARBA" id="ARBA00022803"/>
    </source>
</evidence>
<evidence type="ECO:0000256" key="4">
    <source>
        <dbReference type="SAM" id="MobiDB-lite"/>
    </source>
</evidence>
<dbReference type="EC" id="5.2.1.8" evidence="3"/>
<dbReference type="GO" id="GO:0003755">
    <property type="term" value="F:peptidyl-prolyl cis-trans isomerase activity"/>
    <property type="evidence" value="ECO:0007669"/>
    <property type="project" value="UniProtKB-KW"/>
</dbReference>
<reference evidence="7" key="1">
    <citation type="thesis" date="2020" institute="ProQuest LLC" country="789 East Eisenhower Parkway, Ann Arbor, MI, USA">
        <title>Comparative Genomics and Chromosome Evolution.</title>
        <authorList>
            <person name="Mudd A.B."/>
        </authorList>
    </citation>
    <scope>NUCLEOTIDE SEQUENCE</scope>
    <source>
        <strain evidence="7">Female2</strain>
        <tissue evidence="7">Blood</tissue>
    </source>
</reference>
<dbReference type="Proteomes" id="UP000812440">
    <property type="component" value="Chromosome 1"/>
</dbReference>
<dbReference type="SUPFAM" id="SSF48452">
    <property type="entry name" value="TPR-like"/>
    <property type="match status" value="1"/>
</dbReference>
<keyword evidence="2" id="KW-0802">TPR repeat</keyword>
<dbReference type="PROSITE" id="PS50059">
    <property type="entry name" value="FKBP_PPIASE"/>
    <property type="match status" value="1"/>
</dbReference>
<feature type="domain" description="PPIase FKBP-type" evidence="6">
    <location>
        <begin position="125"/>
        <end position="209"/>
    </location>
</feature>
<keyword evidence="8" id="KW-1185">Reference proteome</keyword>
<comment type="caution">
    <text evidence="7">The sequence shown here is derived from an EMBL/GenBank/DDBJ whole genome shotgun (WGS) entry which is preliminary data.</text>
</comment>
<evidence type="ECO:0000256" key="3">
    <source>
        <dbReference type="PROSITE-ProRule" id="PRU00277"/>
    </source>
</evidence>
<feature type="transmembrane region" description="Helical" evidence="5">
    <location>
        <begin position="369"/>
        <end position="389"/>
    </location>
</feature>
<keyword evidence="5" id="KW-1133">Transmembrane helix</keyword>
<dbReference type="EMBL" id="JAACNH010000001">
    <property type="protein sequence ID" value="KAG8454840.1"/>
    <property type="molecule type" value="Genomic_DNA"/>
</dbReference>
<dbReference type="OrthoDB" id="532682at2759"/>
<feature type="compositionally biased region" description="Basic and acidic residues" evidence="4">
    <location>
        <begin position="67"/>
        <end position="81"/>
    </location>
</feature>
<evidence type="ECO:0000256" key="5">
    <source>
        <dbReference type="SAM" id="Phobius"/>
    </source>
</evidence>
<organism evidence="7 8">
    <name type="scientific">Hymenochirus boettgeri</name>
    <name type="common">Congo dwarf clawed frog</name>
    <dbReference type="NCBI Taxonomy" id="247094"/>
    <lineage>
        <taxon>Eukaryota</taxon>
        <taxon>Metazoa</taxon>
        <taxon>Chordata</taxon>
        <taxon>Craniata</taxon>
        <taxon>Vertebrata</taxon>
        <taxon>Euteleostomi</taxon>
        <taxon>Amphibia</taxon>
        <taxon>Batrachia</taxon>
        <taxon>Anura</taxon>
        <taxon>Pipoidea</taxon>
        <taxon>Pipidae</taxon>
        <taxon>Pipinae</taxon>
        <taxon>Hymenochirus</taxon>
    </lineage>
</organism>
<dbReference type="SMART" id="SM00028">
    <property type="entry name" value="TPR"/>
    <property type="match status" value="2"/>
</dbReference>
<keyword evidence="5" id="KW-0472">Membrane</keyword>
<dbReference type="GO" id="GO:0005740">
    <property type="term" value="C:mitochondrial envelope"/>
    <property type="evidence" value="ECO:0007669"/>
    <property type="project" value="TreeGrafter"/>
</dbReference>
<keyword evidence="3" id="KW-0697">Rotamase</keyword>